<keyword evidence="9" id="KW-1185">Reference proteome</keyword>
<dbReference type="InterPro" id="IPR001920">
    <property type="entry name" value="Asp/Glu_race"/>
</dbReference>
<proteinExistence type="inferred from homology"/>
<reference evidence="8 9" key="1">
    <citation type="journal article" date="2012" name="Stand. Genomic Sci.">
        <title>Complete genome sequence of Marinomonas posidonica type strain (IVIA-Po-181(T)).</title>
        <authorList>
            <person name="Lucas-Elio P."/>
            <person name="Goodwin L."/>
            <person name="Woyke T."/>
            <person name="Pitluck S."/>
            <person name="Nolan M."/>
            <person name="Kyrpides N.C."/>
            <person name="Detter J.C."/>
            <person name="Copeland A."/>
            <person name="Lu M."/>
            <person name="Bruce D."/>
            <person name="Detter C."/>
            <person name="Tapia R."/>
            <person name="Han S."/>
            <person name="Land M.L."/>
            <person name="Ivanova N."/>
            <person name="Mikhailova N."/>
            <person name="Johnston A.W."/>
            <person name="Sanchez-Amat A."/>
        </authorList>
    </citation>
    <scope>NUCLEOTIDE SEQUENCE [LARGE SCALE GENOMIC DNA]</scope>
    <source>
        <strain evidence="9">CECT 7376 / NCIMB 14433 / IVIA-Po-181</strain>
    </source>
</reference>
<dbReference type="HAMAP" id="MF_00258">
    <property type="entry name" value="Glu_racemase"/>
    <property type="match status" value="1"/>
</dbReference>
<keyword evidence="3 7" id="KW-0133">Cell shape</keyword>
<gene>
    <name evidence="7" type="primary">murI</name>
    <name evidence="8" type="ordered locus">Mar181_1832</name>
</gene>
<keyword evidence="5 7" id="KW-0413">Isomerase</keyword>
<sequence>MKVGVIDSGAGGLTILNAIHKKQAYLDLLYLADDGFAPYGDKTREQLQQRLEAIGQFFEREKVAAIVVACNTATVAAIDTLRATTYLPVIGVEPAVKPAFRLGKQRRVAVLATPVTAQSYRLNQLIELWQADSQVRIMSSASLAYDIDAWPKSQEQIRQTIESLCEQMKLDDVDTLVLACTHYPLVKSYFVEYLGKECDIVEPSEGVSAQLKRRLEAAYPEQMSLAISSSKLGQIDLCTSSSEDKLERLLNWLCQPERVIEKRVVSI</sequence>
<feature type="binding site" evidence="7">
    <location>
        <begin position="7"/>
        <end position="8"/>
    </location>
    <ligand>
        <name>substrate</name>
    </ligand>
</feature>
<dbReference type="PANTHER" id="PTHR21198">
    <property type="entry name" value="GLUTAMATE RACEMASE"/>
    <property type="match status" value="1"/>
</dbReference>
<dbReference type="InterPro" id="IPR033134">
    <property type="entry name" value="Asp/Glu_racemase_AS_2"/>
</dbReference>
<dbReference type="GO" id="GO:0008881">
    <property type="term" value="F:glutamate racemase activity"/>
    <property type="evidence" value="ECO:0007669"/>
    <property type="project" value="UniProtKB-UniRule"/>
</dbReference>
<dbReference type="HOGENOM" id="CLU_052344_2_1_6"/>
<evidence type="ECO:0000256" key="6">
    <source>
        <dbReference type="ARBA" id="ARBA00023316"/>
    </source>
</evidence>
<dbReference type="PANTHER" id="PTHR21198:SF3">
    <property type="entry name" value="GLUTAMATE RACEMASE"/>
    <property type="match status" value="1"/>
</dbReference>
<dbReference type="EC" id="5.1.1.3" evidence="2 7"/>
<dbReference type="OrthoDB" id="9801055at2"/>
<dbReference type="Pfam" id="PF01177">
    <property type="entry name" value="Asp_Glu_race"/>
    <property type="match status" value="1"/>
</dbReference>
<dbReference type="PROSITE" id="PS00924">
    <property type="entry name" value="ASP_GLU_RACEMASE_2"/>
    <property type="match status" value="1"/>
</dbReference>
<protein>
    <recommendedName>
        <fullName evidence="2 7">Glutamate racemase</fullName>
        <ecNumber evidence="2 7">5.1.1.3</ecNumber>
    </recommendedName>
</protein>
<comment type="similarity">
    <text evidence="7">Belongs to the aspartate/glutamate racemases family.</text>
</comment>
<evidence type="ECO:0000256" key="2">
    <source>
        <dbReference type="ARBA" id="ARBA00013090"/>
    </source>
</evidence>
<dbReference type="GO" id="GO:0009252">
    <property type="term" value="P:peptidoglycan biosynthetic process"/>
    <property type="evidence" value="ECO:0007669"/>
    <property type="project" value="UniProtKB-UniRule"/>
</dbReference>
<dbReference type="STRING" id="491952.Mar181_1832"/>
<feature type="active site" description="Proton donor/acceptor" evidence="7">
    <location>
        <position position="70"/>
    </location>
</feature>
<dbReference type="EMBL" id="CP002771">
    <property type="protein sequence ID" value="AEF54870.1"/>
    <property type="molecule type" value="Genomic_DNA"/>
</dbReference>
<evidence type="ECO:0000256" key="3">
    <source>
        <dbReference type="ARBA" id="ARBA00022960"/>
    </source>
</evidence>
<evidence type="ECO:0000313" key="8">
    <source>
        <dbReference type="EMBL" id="AEF54870.1"/>
    </source>
</evidence>
<evidence type="ECO:0000256" key="1">
    <source>
        <dbReference type="ARBA" id="ARBA00001602"/>
    </source>
</evidence>
<dbReference type="SUPFAM" id="SSF53681">
    <property type="entry name" value="Aspartate/glutamate racemase"/>
    <property type="match status" value="2"/>
</dbReference>
<evidence type="ECO:0000313" key="9">
    <source>
        <dbReference type="Proteomes" id="UP000009230"/>
    </source>
</evidence>
<evidence type="ECO:0000256" key="4">
    <source>
        <dbReference type="ARBA" id="ARBA00022984"/>
    </source>
</evidence>
<comment type="pathway">
    <text evidence="7">Cell wall biogenesis; peptidoglycan biosynthesis.</text>
</comment>
<feature type="binding site" evidence="7">
    <location>
        <begin position="71"/>
        <end position="72"/>
    </location>
    <ligand>
        <name>substrate</name>
    </ligand>
</feature>
<dbReference type="GO" id="GO:0008360">
    <property type="term" value="P:regulation of cell shape"/>
    <property type="evidence" value="ECO:0007669"/>
    <property type="project" value="UniProtKB-KW"/>
</dbReference>
<dbReference type="KEGG" id="mpc:Mar181_1832"/>
<dbReference type="InterPro" id="IPR018187">
    <property type="entry name" value="Asp/Glu_racemase_AS_1"/>
</dbReference>
<dbReference type="Proteomes" id="UP000009230">
    <property type="component" value="Chromosome"/>
</dbReference>
<evidence type="ECO:0000256" key="5">
    <source>
        <dbReference type="ARBA" id="ARBA00023235"/>
    </source>
</evidence>
<organism evidence="8 9">
    <name type="scientific">Marinomonas posidonica (strain CECT 7376 / NCIMB 14433 / IVIA-Po-181)</name>
    <dbReference type="NCBI Taxonomy" id="491952"/>
    <lineage>
        <taxon>Bacteria</taxon>
        <taxon>Pseudomonadati</taxon>
        <taxon>Pseudomonadota</taxon>
        <taxon>Gammaproteobacteria</taxon>
        <taxon>Oceanospirillales</taxon>
        <taxon>Oceanospirillaceae</taxon>
        <taxon>Marinomonas</taxon>
    </lineage>
</organism>
<keyword evidence="4 7" id="KW-0573">Peptidoglycan synthesis</keyword>
<comment type="function">
    <text evidence="7">Provides the (R)-glutamate required for cell wall biosynthesis.</text>
</comment>
<dbReference type="NCBIfam" id="TIGR00067">
    <property type="entry name" value="glut_race"/>
    <property type="match status" value="1"/>
</dbReference>
<dbReference type="UniPathway" id="UPA00219"/>
<feature type="active site" description="Proton donor/acceptor" evidence="7">
    <location>
        <position position="180"/>
    </location>
</feature>
<dbReference type="InterPro" id="IPR015942">
    <property type="entry name" value="Asp/Glu/hydantoin_racemase"/>
</dbReference>
<dbReference type="PROSITE" id="PS00923">
    <property type="entry name" value="ASP_GLU_RACEMASE_1"/>
    <property type="match status" value="1"/>
</dbReference>
<dbReference type="RefSeq" id="WP_013796345.1">
    <property type="nucleotide sequence ID" value="NC_015559.1"/>
</dbReference>
<dbReference type="GO" id="GO:0071555">
    <property type="term" value="P:cell wall organization"/>
    <property type="evidence" value="ECO:0007669"/>
    <property type="project" value="UniProtKB-KW"/>
</dbReference>
<keyword evidence="6 7" id="KW-0961">Cell wall biogenesis/degradation</keyword>
<accession>F6D163</accession>
<dbReference type="eggNOG" id="COG0796">
    <property type="taxonomic scope" value="Bacteria"/>
</dbReference>
<comment type="catalytic activity">
    <reaction evidence="1 7">
        <text>L-glutamate = D-glutamate</text>
        <dbReference type="Rhea" id="RHEA:12813"/>
        <dbReference type="ChEBI" id="CHEBI:29985"/>
        <dbReference type="ChEBI" id="CHEBI:29986"/>
        <dbReference type="EC" id="5.1.1.3"/>
    </reaction>
</comment>
<dbReference type="InterPro" id="IPR004391">
    <property type="entry name" value="Glu_race"/>
</dbReference>
<name>F6D163_MARPP</name>
<dbReference type="Gene3D" id="3.40.50.1860">
    <property type="match status" value="2"/>
</dbReference>
<evidence type="ECO:0000256" key="7">
    <source>
        <dbReference type="HAMAP-Rule" id="MF_00258"/>
    </source>
</evidence>
<feature type="binding site" evidence="7">
    <location>
        <begin position="181"/>
        <end position="182"/>
    </location>
    <ligand>
        <name>substrate</name>
    </ligand>
</feature>
<feature type="binding site" evidence="7">
    <location>
        <begin position="39"/>
        <end position="40"/>
    </location>
    <ligand>
        <name>substrate</name>
    </ligand>
</feature>
<dbReference type="AlphaFoldDB" id="F6D163"/>